<dbReference type="OrthoDB" id="9802667at2"/>
<dbReference type="AlphaFoldDB" id="A0A1Q9JII5"/>
<dbReference type="Gene3D" id="3.20.20.70">
    <property type="entry name" value="Aldolase class I"/>
    <property type="match status" value="1"/>
</dbReference>
<dbReference type="Pfam" id="PF01081">
    <property type="entry name" value="Aldolase"/>
    <property type="match status" value="1"/>
</dbReference>
<dbReference type="SUPFAM" id="SSF51569">
    <property type="entry name" value="Aldolase"/>
    <property type="match status" value="1"/>
</dbReference>
<evidence type="ECO:0000256" key="3">
    <source>
        <dbReference type="ARBA" id="ARBA00011233"/>
    </source>
</evidence>
<dbReference type="Proteomes" id="UP000187404">
    <property type="component" value="Unassembled WGS sequence"/>
</dbReference>
<comment type="pathway">
    <text evidence="1">Carbohydrate acid metabolism.</text>
</comment>
<accession>A0A1Q9JII5</accession>
<organism evidence="6 7">
    <name type="scientific">Hornefia porci</name>
    <dbReference type="NCBI Taxonomy" id="2652292"/>
    <lineage>
        <taxon>Bacteria</taxon>
        <taxon>Bacillati</taxon>
        <taxon>Bacillota</taxon>
        <taxon>Clostridia</taxon>
        <taxon>Peptostreptococcales</taxon>
        <taxon>Anaerovoracaceae</taxon>
        <taxon>Hornefia</taxon>
    </lineage>
</organism>
<dbReference type="EMBL" id="MJIE01000001">
    <property type="protein sequence ID" value="OLR55951.1"/>
    <property type="molecule type" value="Genomic_DNA"/>
</dbReference>
<dbReference type="InterPro" id="IPR000887">
    <property type="entry name" value="Aldlse_KDPG_KHG"/>
</dbReference>
<gene>
    <name evidence="6" type="ORF">BHK98_07700</name>
</gene>
<protein>
    <recommendedName>
        <fullName evidence="8">2-dehydro-3-deoxyphosphogluconate aldolase</fullName>
    </recommendedName>
</protein>
<dbReference type="RefSeq" id="WP_075713090.1">
    <property type="nucleotide sequence ID" value="NZ_MJIE01000001.1"/>
</dbReference>
<evidence type="ECO:0008006" key="8">
    <source>
        <dbReference type="Google" id="ProtNLM"/>
    </source>
</evidence>
<keyword evidence="7" id="KW-1185">Reference proteome</keyword>
<evidence type="ECO:0000256" key="2">
    <source>
        <dbReference type="ARBA" id="ARBA00006906"/>
    </source>
</evidence>
<comment type="subunit">
    <text evidence="3">Homotrimer.</text>
</comment>
<keyword evidence="4" id="KW-0456">Lyase</keyword>
<proteinExistence type="inferred from homology"/>
<sequence>MRTYPEILSELLRNRIIAILRVRDAETAERGVRALANGGIRSIEIAMNTPGALDVIRRTSDCRELLVGAGTVLDETTCRLAIMNGAQYVVTPTLNEGVIRCAGRYQKPVVCGCMTPTEMLRAAELGVNMIKIFPASEFSPSSLRAFKGPLPQFLMGPTGGVNLGNLKDWDRNGADFFGIAGEFSTLADAGEFERLTQIAAEYMLEAGKRGE</sequence>
<dbReference type="GO" id="GO:0016829">
    <property type="term" value="F:lyase activity"/>
    <property type="evidence" value="ECO:0007669"/>
    <property type="project" value="UniProtKB-KW"/>
</dbReference>
<dbReference type="PANTHER" id="PTHR30246:SF1">
    <property type="entry name" value="2-DEHYDRO-3-DEOXY-6-PHOSPHOGALACTONATE ALDOLASE-RELATED"/>
    <property type="match status" value="1"/>
</dbReference>
<dbReference type="STRING" id="1261640.BHK98_07700"/>
<evidence type="ECO:0000313" key="6">
    <source>
        <dbReference type="EMBL" id="OLR55951.1"/>
    </source>
</evidence>
<evidence type="ECO:0000256" key="4">
    <source>
        <dbReference type="ARBA" id="ARBA00023239"/>
    </source>
</evidence>
<name>A0A1Q9JII5_9FIRM</name>
<evidence type="ECO:0000313" key="7">
    <source>
        <dbReference type="Proteomes" id="UP000187404"/>
    </source>
</evidence>
<dbReference type="InterPro" id="IPR013785">
    <property type="entry name" value="Aldolase_TIM"/>
</dbReference>
<comment type="similarity">
    <text evidence="2">Belongs to the KHG/KDPG aldolase family.</text>
</comment>
<reference evidence="6 7" key="1">
    <citation type="journal article" date="2016" name="Appl. Environ. Microbiol.">
        <title>Function and Phylogeny of Bacterial Butyryl Coenzyme A:Acetate Transferases and Their Diversity in the Proximal Colon of Swine.</title>
        <authorList>
            <person name="Trachsel J."/>
            <person name="Bayles D.O."/>
            <person name="Looft T."/>
            <person name="Levine U.Y."/>
            <person name="Allen H.K."/>
        </authorList>
    </citation>
    <scope>NUCLEOTIDE SEQUENCE [LARGE SCALE GENOMIC DNA]</scope>
    <source>
        <strain evidence="6 7">68-3-10</strain>
    </source>
</reference>
<dbReference type="CDD" id="cd00452">
    <property type="entry name" value="KDPG_aldolase"/>
    <property type="match status" value="1"/>
</dbReference>
<evidence type="ECO:0000256" key="5">
    <source>
        <dbReference type="ARBA" id="ARBA00023277"/>
    </source>
</evidence>
<comment type="caution">
    <text evidence="6">The sequence shown here is derived from an EMBL/GenBank/DDBJ whole genome shotgun (WGS) entry which is preliminary data.</text>
</comment>
<evidence type="ECO:0000256" key="1">
    <source>
        <dbReference type="ARBA" id="ARBA00004761"/>
    </source>
</evidence>
<keyword evidence="5" id="KW-0119">Carbohydrate metabolism</keyword>
<dbReference type="PANTHER" id="PTHR30246">
    <property type="entry name" value="2-KETO-3-DEOXY-6-PHOSPHOGLUCONATE ALDOLASE"/>
    <property type="match status" value="1"/>
</dbReference>